<dbReference type="InterPro" id="IPR013325">
    <property type="entry name" value="RNA_pol_sigma_r2"/>
</dbReference>
<keyword evidence="3" id="KW-0731">Sigma factor</keyword>
<dbReference type="CDD" id="cd06171">
    <property type="entry name" value="Sigma70_r4"/>
    <property type="match status" value="1"/>
</dbReference>
<dbReference type="Gene3D" id="1.10.1740.10">
    <property type="match status" value="1"/>
</dbReference>
<dbReference type="InterPro" id="IPR036388">
    <property type="entry name" value="WH-like_DNA-bd_sf"/>
</dbReference>
<reference evidence="9" key="1">
    <citation type="submission" date="2016-06" db="EMBL/GenBank/DDBJ databases">
        <authorList>
            <person name="Varghese N."/>
            <person name="Submissions Spin"/>
        </authorList>
    </citation>
    <scope>NUCLEOTIDE SEQUENCE [LARGE SCALE GENOMIC DNA]</scope>
    <source>
        <strain evidence="9">DSM 45246</strain>
    </source>
</reference>
<evidence type="ECO:0000313" key="8">
    <source>
        <dbReference type="EMBL" id="SCF01047.1"/>
    </source>
</evidence>
<feature type="region of interest" description="Disordered" evidence="6">
    <location>
        <begin position="1"/>
        <end position="25"/>
    </location>
</feature>
<dbReference type="Gene3D" id="1.10.10.10">
    <property type="entry name" value="Winged helix-like DNA-binding domain superfamily/Winged helix DNA-binding domain"/>
    <property type="match status" value="1"/>
</dbReference>
<gene>
    <name evidence="8" type="ORF">GA0070214_104508</name>
</gene>
<dbReference type="InterPro" id="IPR014284">
    <property type="entry name" value="RNA_pol_sigma-70_dom"/>
</dbReference>
<dbReference type="SUPFAM" id="SSF88946">
    <property type="entry name" value="Sigma2 domain of RNA polymerase sigma factors"/>
    <property type="match status" value="1"/>
</dbReference>
<evidence type="ECO:0000259" key="7">
    <source>
        <dbReference type="Pfam" id="PF08281"/>
    </source>
</evidence>
<dbReference type="GO" id="GO:0016987">
    <property type="term" value="F:sigma factor activity"/>
    <property type="evidence" value="ECO:0007669"/>
    <property type="project" value="UniProtKB-KW"/>
</dbReference>
<keyword evidence="2" id="KW-0805">Transcription regulation</keyword>
<dbReference type="Proteomes" id="UP000199629">
    <property type="component" value="Unassembled WGS sequence"/>
</dbReference>
<dbReference type="GO" id="GO:0003677">
    <property type="term" value="F:DNA binding"/>
    <property type="evidence" value="ECO:0007669"/>
    <property type="project" value="UniProtKB-KW"/>
</dbReference>
<keyword evidence="5" id="KW-0804">Transcription</keyword>
<evidence type="ECO:0000256" key="4">
    <source>
        <dbReference type="ARBA" id="ARBA00023125"/>
    </source>
</evidence>
<dbReference type="NCBIfam" id="TIGR02937">
    <property type="entry name" value="sigma70-ECF"/>
    <property type="match status" value="1"/>
</dbReference>
<dbReference type="InterPro" id="IPR013249">
    <property type="entry name" value="RNA_pol_sigma70_r4_t2"/>
</dbReference>
<dbReference type="GO" id="GO:0006352">
    <property type="term" value="P:DNA-templated transcription initiation"/>
    <property type="evidence" value="ECO:0007669"/>
    <property type="project" value="InterPro"/>
</dbReference>
<evidence type="ECO:0000256" key="6">
    <source>
        <dbReference type="SAM" id="MobiDB-lite"/>
    </source>
</evidence>
<dbReference type="InterPro" id="IPR013324">
    <property type="entry name" value="RNA_pol_sigma_r3/r4-like"/>
</dbReference>
<dbReference type="Pfam" id="PF08281">
    <property type="entry name" value="Sigma70_r4_2"/>
    <property type="match status" value="1"/>
</dbReference>
<evidence type="ECO:0000256" key="5">
    <source>
        <dbReference type="ARBA" id="ARBA00023163"/>
    </source>
</evidence>
<name>A0A1C4WXQ5_9ACTN</name>
<proteinExistence type="inferred from homology"/>
<feature type="domain" description="RNA polymerase sigma factor 70 region 4 type 2" evidence="7">
    <location>
        <begin position="119"/>
        <end position="169"/>
    </location>
</feature>
<evidence type="ECO:0000256" key="1">
    <source>
        <dbReference type="ARBA" id="ARBA00010641"/>
    </source>
</evidence>
<dbReference type="EMBL" id="FMCS01000004">
    <property type="protein sequence ID" value="SCF01047.1"/>
    <property type="molecule type" value="Genomic_DNA"/>
</dbReference>
<evidence type="ECO:0000256" key="2">
    <source>
        <dbReference type="ARBA" id="ARBA00023015"/>
    </source>
</evidence>
<accession>A0A1C4WXQ5</accession>
<dbReference type="PANTHER" id="PTHR43133">
    <property type="entry name" value="RNA POLYMERASE ECF-TYPE SIGMA FACTO"/>
    <property type="match status" value="1"/>
</dbReference>
<keyword evidence="4" id="KW-0238">DNA-binding</keyword>
<dbReference type="InterPro" id="IPR039425">
    <property type="entry name" value="RNA_pol_sigma-70-like"/>
</dbReference>
<dbReference type="PANTHER" id="PTHR43133:SF50">
    <property type="entry name" value="ECF RNA POLYMERASE SIGMA FACTOR SIGM"/>
    <property type="match status" value="1"/>
</dbReference>
<comment type="similarity">
    <text evidence="1">Belongs to the sigma-70 factor family. ECF subfamily.</text>
</comment>
<protein>
    <submittedName>
        <fullName evidence="8">RNA polymerase sigma-70 factor, ECF subfamily</fullName>
    </submittedName>
</protein>
<evidence type="ECO:0000313" key="9">
    <source>
        <dbReference type="Proteomes" id="UP000199629"/>
    </source>
</evidence>
<organism evidence="8 9">
    <name type="scientific">Micromonospora chaiyaphumensis</name>
    <dbReference type="NCBI Taxonomy" id="307119"/>
    <lineage>
        <taxon>Bacteria</taxon>
        <taxon>Bacillati</taxon>
        <taxon>Actinomycetota</taxon>
        <taxon>Actinomycetes</taxon>
        <taxon>Micromonosporales</taxon>
        <taxon>Micromonosporaceae</taxon>
        <taxon>Micromonospora</taxon>
    </lineage>
</organism>
<sequence>MGSHLSAPPGPPDVLPRDRDTSPHLPFEQFYRDQVDRIHRALALAVGDSAVAREATDEAMTRAYARWDRVRRLDNPGGWVFRVGLNWATSWWRKVRRERPPAEDRHPATAAPDPAGLAARSALERLPAGQRTVIVCRVLLDLSTAETAAVLDLTEGTVRSRLSRGLAELRATLAEEE</sequence>
<evidence type="ECO:0000256" key="3">
    <source>
        <dbReference type="ARBA" id="ARBA00023082"/>
    </source>
</evidence>
<dbReference type="RefSeq" id="WP_091262993.1">
    <property type="nucleotide sequence ID" value="NZ_FMCS01000004.1"/>
</dbReference>
<keyword evidence="9" id="KW-1185">Reference proteome</keyword>
<dbReference type="AlphaFoldDB" id="A0A1C4WXQ5"/>
<dbReference type="SUPFAM" id="SSF88659">
    <property type="entry name" value="Sigma3 and sigma4 domains of RNA polymerase sigma factors"/>
    <property type="match status" value="1"/>
</dbReference>